<feature type="compositionally biased region" description="Polar residues" evidence="1">
    <location>
        <begin position="28"/>
        <end position="41"/>
    </location>
</feature>
<organism evidence="3 4">
    <name type="scientific">Hungatella hathewayi DSM 13479</name>
    <dbReference type="NCBI Taxonomy" id="566550"/>
    <lineage>
        <taxon>Bacteria</taxon>
        <taxon>Bacillati</taxon>
        <taxon>Bacillota</taxon>
        <taxon>Clostridia</taxon>
        <taxon>Lachnospirales</taxon>
        <taxon>Lachnospiraceae</taxon>
        <taxon>Hungatella</taxon>
    </lineage>
</organism>
<dbReference type="HOGENOM" id="CLU_771110_0_0_9"/>
<dbReference type="Pfam" id="PF02037">
    <property type="entry name" value="SAP"/>
    <property type="match status" value="1"/>
</dbReference>
<dbReference type="InterPro" id="IPR006528">
    <property type="entry name" value="Phage_head_morphogenesis_dom"/>
</dbReference>
<sequence>MQKRGGTHMGVFDFLKQRNRNVKECTGFLNNSETKTPLPNENQKNESTNKSTKNKIPLKLSEFKEEHYKALRRLNNKPLGERLSGIVTKEVNIEKFTPVLLELDLLRIGTCEECLNLLSVDKLKLILKNQSKKSTGNKSELIKRIIAEIPEEDIRSDKAYTDFYVHTEKAKEIIHESYDIINGLKIDFIVQCINKIKEKKIREVYKDICKRNMELPIPPGMGVNWEEQFVNGISDFEEKLYLDILKDNNTDVVALGIYTDVSGDSVSECINLLNKTGQYTDLRKEDVLYVCSVISTLTEMHSIRASGFNSYTFVASKNDDACPTCKSLNMKSFDVAKAKIGKNCPPMHIGCKCCIICKP</sequence>
<reference evidence="3 4" key="1">
    <citation type="submission" date="2010-01" db="EMBL/GenBank/DDBJ databases">
        <authorList>
            <person name="Weinstock G."/>
            <person name="Sodergren E."/>
            <person name="Clifton S."/>
            <person name="Fulton L."/>
            <person name="Fulton B."/>
            <person name="Courtney L."/>
            <person name="Fronick C."/>
            <person name="Harrison M."/>
            <person name="Strong C."/>
            <person name="Farmer C."/>
            <person name="Delahaunty K."/>
            <person name="Markovic C."/>
            <person name="Hall O."/>
            <person name="Minx P."/>
            <person name="Tomlinson C."/>
            <person name="Mitreva M."/>
            <person name="Nelson J."/>
            <person name="Hou S."/>
            <person name="Wollam A."/>
            <person name="Pepin K.H."/>
            <person name="Johnson M."/>
            <person name="Bhonagiri V."/>
            <person name="Nash W.E."/>
            <person name="Warren W."/>
            <person name="Chinwalla A."/>
            <person name="Mardis E.R."/>
            <person name="Wilson R.K."/>
        </authorList>
    </citation>
    <scope>NUCLEOTIDE SEQUENCE [LARGE SCALE GENOMIC DNA]</scope>
    <source>
        <strain evidence="3 4">DSM 13479</strain>
    </source>
</reference>
<dbReference type="Proteomes" id="UP000004968">
    <property type="component" value="Unassembled WGS sequence"/>
</dbReference>
<dbReference type="NCBIfam" id="TIGR01641">
    <property type="entry name" value="phageSPP1_gp7"/>
    <property type="match status" value="1"/>
</dbReference>
<dbReference type="EMBL" id="ACIO01000287">
    <property type="protein sequence ID" value="EFC98294.1"/>
    <property type="molecule type" value="Genomic_DNA"/>
</dbReference>
<dbReference type="Pfam" id="PF04233">
    <property type="entry name" value="Phage_Mu_F"/>
    <property type="match status" value="1"/>
</dbReference>
<dbReference type="InterPro" id="IPR003034">
    <property type="entry name" value="SAP_dom"/>
</dbReference>
<evidence type="ECO:0000259" key="2">
    <source>
        <dbReference type="PROSITE" id="PS50800"/>
    </source>
</evidence>
<dbReference type="PROSITE" id="PS50800">
    <property type="entry name" value="SAP"/>
    <property type="match status" value="1"/>
</dbReference>
<feature type="compositionally biased region" description="Low complexity" evidence="1">
    <location>
        <begin position="45"/>
        <end position="54"/>
    </location>
</feature>
<proteinExistence type="predicted"/>
<gene>
    <name evidence="3" type="ORF">CLOSTHATH_03497</name>
</gene>
<evidence type="ECO:0000256" key="1">
    <source>
        <dbReference type="SAM" id="MobiDB-lite"/>
    </source>
</evidence>
<feature type="domain" description="SAP" evidence="2">
    <location>
        <begin position="115"/>
        <end position="149"/>
    </location>
</feature>
<dbReference type="AlphaFoldDB" id="D3AIQ7"/>
<feature type="region of interest" description="Disordered" evidence="1">
    <location>
        <begin position="28"/>
        <end position="54"/>
    </location>
</feature>
<evidence type="ECO:0000313" key="3">
    <source>
        <dbReference type="EMBL" id="EFC98294.1"/>
    </source>
</evidence>
<evidence type="ECO:0000313" key="4">
    <source>
        <dbReference type="Proteomes" id="UP000004968"/>
    </source>
</evidence>
<accession>D3AIQ7</accession>
<name>D3AIQ7_9FIRM</name>
<comment type="caution">
    <text evidence="3">The sequence shown here is derived from an EMBL/GenBank/DDBJ whole genome shotgun (WGS) entry which is preliminary data.</text>
</comment>
<protein>
    <submittedName>
        <fullName evidence="3">Phage head morphogenesis protein, SPP1 gp7 family</fullName>
    </submittedName>
</protein>